<keyword evidence="1" id="KW-1133">Transmembrane helix</keyword>
<gene>
    <name evidence="2" type="ORF">NL394_04130</name>
</gene>
<evidence type="ECO:0000313" key="2">
    <source>
        <dbReference type="EMBL" id="UYV98424.1"/>
    </source>
</evidence>
<sequence length="169" mass="19193">MEQCLTLSTGDLISLCEQLSGRIESLKAQPYWTAVIAAMAAALTAFLSTRGSMLASRRERRNKSQREALYGAQDAAQALRTKWTSLKSWREKGEDGKNPLPEHKEQDLLAALEKMVSRIQDAVLKDALNDWRDFARLYFNGSEEHDRHGERDRWKLAIDLCGKKALEID</sequence>
<name>A0AAX3EMU4_PAEUR</name>
<dbReference type="RefSeq" id="WP_069695363.1">
    <property type="nucleotide sequence ID" value="NZ_CP043010.1"/>
</dbReference>
<dbReference type="Proteomes" id="UP001163293">
    <property type="component" value="Chromosome"/>
</dbReference>
<accession>A0AAX3EMU4</accession>
<reference evidence="2" key="1">
    <citation type="submission" date="2022-07" db="EMBL/GenBank/DDBJ databases">
        <authorList>
            <person name="Wu T."/>
        </authorList>
    </citation>
    <scope>NUCLEOTIDE SEQUENCE</scope>
    <source>
        <strain evidence="2">SD-1</strain>
    </source>
</reference>
<proteinExistence type="predicted"/>
<dbReference type="AlphaFoldDB" id="A0AAX3EMU4"/>
<evidence type="ECO:0000256" key="1">
    <source>
        <dbReference type="SAM" id="Phobius"/>
    </source>
</evidence>
<dbReference type="EMBL" id="CP101185">
    <property type="protein sequence ID" value="UYV98424.1"/>
    <property type="molecule type" value="Genomic_DNA"/>
</dbReference>
<keyword evidence="1" id="KW-0812">Transmembrane</keyword>
<keyword evidence="1" id="KW-0472">Membrane</keyword>
<feature type="transmembrane region" description="Helical" evidence="1">
    <location>
        <begin position="31"/>
        <end position="53"/>
    </location>
</feature>
<organism evidence="2 3">
    <name type="scientific">Paenarthrobacter ureafaciens</name>
    <dbReference type="NCBI Taxonomy" id="37931"/>
    <lineage>
        <taxon>Bacteria</taxon>
        <taxon>Bacillati</taxon>
        <taxon>Actinomycetota</taxon>
        <taxon>Actinomycetes</taxon>
        <taxon>Micrococcales</taxon>
        <taxon>Micrococcaceae</taxon>
        <taxon>Paenarthrobacter</taxon>
    </lineage>
</organism>
<evidence type="ECO:0000313" key="3">
    <source>
        <dbReference type="Proteomes" id="UP001163293"/>
    </source>
</evidence>
<protein>
    <submittedName>
        <fullName evidence="2">Uncharacterized protein</fullName>
    </submittedName>
</protein>
<keyword evidence="3" id="KW-1185">Reference proteome</keyword>